<dbReference type="EMBL" id="ATLK01000001">
    <property type="protein sequence ID" value="KFF31701.1"/>
    <property type="molecule type" value="Genomic_DNA"/>
</dbReference>
<dbReference type="Proteomes" id="UP000028730">
    <property type="component" value="Unassembled WGS sequence"/>
</dbReference>
<sequence>MDMGLDSESRVADGAVTLDGDLSVAADEANREFDVFYERGLFASVGDARVLAGPFDVRLDYGAFRSAFHVASDLYWRKSGLVFVVLCWWLVPVFLFDLDSLRGESFGSKVAVFSFLAMLAIAVWFVLRPPSMLGLRDSKAARDFFCIHGADMEAWNPGPKKWYNDPADHSMSVRVQVRVTELGVEELAGGREPD</sequence>
<comment type="caution">
    <text evidence="2">The sequence shown here is derived from an EMBL/GenBank/DDBJ whole genome shotgun (WGS) entry which is preliminary data.</text>
</comment>
<proteinExistence type="predicted"/>
<keyword evidence="1" id="KW-0812">Transmembrane</keyword>
<keyword evidence="1" id="KW-0472">Membrane</keyword>
<name>A0A080N3S8_9BIFI</name>
<organism evidence="2 3">
    <name type="scientific">Bifidobacterium bombi DSM 19703</name>
    <dbReference type="NCBI Taxonomy" id="1341695"/>
    <lineage>
        <taxon>Bacteria</taxon>
        <taxon>Bacillati</taxon>
        <taxon>Actinomycetota</taxon>
        <taxon>Actinomycetes</taxon>
        <taxon>Bifidobacteriales</taxon>
        <taxon>Bifidobacteriaceae</taxon>
        <taxon>Bifidobacterium</taxon>
    </lineage>
</organism>
<keyword evidence="1" id="KW-1133">Transmembrane helix</keyword>
<dbReference type="STRING" id="1341695.BBOMB_1088"/>
<feature type="transmembrane region" description="Helical" evidence="1">
    <location>
        <begin position="110"/>
        <end position="127"/>
    </location>
</feature>
<evidence type="ECO:0000313" key="3">
    <source>
        <dbReference type="Proteomes" id="UP000028730"/>
    </source>
</evidence>
<gene>
    <name evidence="2" type="ORF">BBOMB_1088</name>
</gene>
<accession>A0A080N3S8</accession>
<evidence type="ECO:0000313" key="2">
    <source>
        <dbReference type="EMBL" id="KFF31701.1"/>
    </source>
</evidence>
<dbReference type="AlphaFoldDB" id="A0A080N3S8"/>
<reference evidence="2 3" key="1">
    <citation type="journal article" date="2014" name="Appl. Environ. Microbiol.">
        <title>Genomic encyclopedia of type strains of the genus Bifidobacterium.</title>
        <authorList>
            <person name="Milani C."/>
            <person name="Lugli G.A."/>
            <person name="Duranti S."/>
            <person name="Turroni F."/>
            <person name="Bottacini F."/>
            <person name="Mangifesta M."/>
            <person name="Sanchez B."/>
            <person name="Viappiani A."/>
            <person name="Mancabelli L."/>
            <person name="Taminiau B."/>
            <person name="Delcenserie V."/>
            <person name="Barrangou R."/>
            <person name="Margolles A."/>
            <person name="van Sinderen D."/>
            <person name="Ventura M."/>
        </authorList>
    </citation>
    <scope>NUCLEOTIDE SEQUENCE [LARGE SCALE GENOMIC DNA]</scope>
    <source>
        <strain evidence="2 3">DSM 19703</strain>
    </source>
</reference>
<protein>
    <submittedName>
        <fullName evidence="2">Uncharacterized protein</fullName>
    </submittedName>
</protein>
<evidence type="ECO:0000256" key="1">
    <source>
        <dbReference type="SAM" id="Phobius"/>
    </source>
</evidence>
<feature type="transmembrane region" description="Helical" evidence="1">
    <location>
        <begin position="80"/>
        <end position="98"/>
    </location>
</feature>
<keyword evidence="3" id="KW-1185">Reference proteome</keyword>